<dbReference type="Pfam" id="PF08352">
    <property type="entry name" value="oligo_HPY"/>
    <property type="match status" value="1"/>
</dbReference>
<proteinExistence type="inferred from homology"/>
<dbReference type="PROSITE" id="PS00211">
    <property type="entry name" value="ABC_TRANSPORTER_1"/>
    <property type="match status" value="1"/>
</dbReference>
<evidence type="ECO:0000256" key="11">
    <source>
        <dbReference type="ARBA" id="ARBA00023136"/>
    </source>
</evidence>
<keyword evidence="4" id="KW-1003">Cell membrane</keyword>
<dbReference type="Proteomes" id="UP000753908">
    <property type="component" value="Unassembled WGS sequence"/>
</dbReference>
<dbReference type="AlphaFoldDB" id="A0A951PL35"/>
<dbReference type="EMBL" id="JAHHIF010000016">
    <property type="protein sequence ID" value="MBW4545601.1"/>
    <property type="molecule type" value="Genomic_DNA"/>
</dbReference>
<evidence type="ECO:0000256" key="1">
    <source>
        <dbReference type="ARBA" id="ARBA00004202"/>
    </source>
</evidence>
<evidence type="ECO:0000256" key="5">
    <source>
        <dbReference type="ARBA" id="ARBA00022596"/>
    </source>
</evidence>
<evidence type="ECO:0000256" key="14">
    <source>
        <dbReference type="ARBA" id="ARBA00044143"/>
    </source>
</evidence>
<evidence type="ECO:0000256" key="13">
    <source>
        <dbReference type="ARBA" id="ARBA00039098"/>
    </source>
</evidence>
<dbReference type="Gene3D" id="3.40.50.300">
    <property type="entry name" value="P-loop containing nucleotide triphosphate hydrolases"/>
    <property type="match status" value="1"/>
</dbReference>
<dbReference type="PANTHER" id="PTHR43297:SF13">
    <property type="entry name" value="NICKEL ABC TRANSPORTER, ATP-BINDING PROTEIN"/>
    <property type="match status" value="1"/>
</dbReference>
<organism evidence="17 18">
    <name type="scientific">Symplocastrum torsivum CPER-KK1</name>
    <dbReference type="NCBI Taxonomy" id="450513"/>
    <lineage>
        <taxon>Bacteria</taxon>
        <taxon>Bacillati</taxon>
        <taxon>Cyanobacteriota</taxon>
        <taxon>Cyanophyceae</taxon>
        <taxon>Oscillatoriophycideae</taxon>
        <taxon>Oscillatoriales</taxon>
        <taxon>Microcoleaceae</taxon>
        <taxon>Symplocastrum</taxon>
    </lineage>
</organism>
<evidence type="ECO:0000313" key="18">
    <source>
        <dbReference type="Proteomes" id="UP000753908"/>
    </source>
</evidence>
<dbReference type="InterPro" id="IPR003439">
    <property type="entry name" value="ABC_transporter-like_ATP-bd"/>
</dbReference>
<dbReference type="InterPro" id="IPR027417">
    <property type="entry name" value="P-loop_NTPase"/>
</dbReference>
<evidence type="ECO:0000256" key="3">
    <source>
        <dbReference type="ARBA" id="ARBA00022448"/>
    </source>
</evidence>
<sequence>MLSVQNLSVTFTMYDQGLTQRQLTVITELDLEVSSGEVVAVVGASGSGKSLLAHAVLGILPKNAQVDGEILFKGSPLTPERSEALRGKEIALIPQSVGYLDPLMRVGSQVNRAAQLSGLSGQVTQVAVEQTFNRYGLASVVKRFFPFQLSGGMARRVLVSTAAVGKAQLVIADEPTPGLHPDVVKETLNHLRGLANEGKAVILITHDIEAALQVADKVAVFYAGTTVEIATAKDFPNGTIRHPYTQALWRSLPQNEFIPIPGTQPSPDALPPGCLFAERCPWVTESCCESRPQFREVRGAPVRCIHADEEHPC</sequence>
<evidence type="ECO:0000256" key="12">
    <source>
        <dbReference type="ARBA" id="ARBA00038669"/>
    </source>
</evidence>
<dbReference type="GO" id="GO:0005886">
    <property type="term" value="C:plasma membrane"/>
    <property type="evidence" value="ECO:0007669"/>
    <property type="project" value="UniProtKB-SubCell"/>
</dbReference>
<keyword evidence="5" id="KW-0533">Nickel</keyword>
<comment type="subcellular location">
    <subcellularLocation>
        <location evidence="1">Cell membrane</location>
        <topology evidence="1">Peripheral membrane protein</topology>
    </subcellularLocation>
</comment>
<evidence type="ECO:0000256" key="2">
    <source>
        <dbReference type="ARBA" id="ARBA00005417"/>
    </source>
</evidence>
<dbReference type="InterPro" id="IPR013563">
    <property type="entry name" value="Oligopep_ABC_C"/>
</dbReference>
<evidence type="ECO:0000256" key="9">
    <source>
        <dbReference type="ARBA" id="ARBA00023065"/>
    </source>
</evidence>
<keyword evidence="7 17" id="KW-0067">ATP-binding</keyword>
<keyword evidence="3" id="KW-0813">Transport</keyword>
<protein>
    <recommendedName>
        <fullName evidence="14">Nickel import system ATP-binding protein NikD</fullName>
        <ecNumber evidence="13">7.2.2.11</ecNumber>
    </recommendedName>
</protein>
<accession>A0A951PL35</accession>
<evidence type="ECO:0000256" key="10">
    <source>
        <dbReference type="ARBA" id="ARBA00023112"/>
    </source>
</evidence>
<reference evidence="17" key="2">
    <citation type="journal article" date="2022" name="Microbiol. Resour. Announc.">
        <title>Metagenome Sequencing to Explore Phylogenomics of Terrestrial Cyanobacteria.</title>
        <authorList>
            <person name="Ward R.D."/>
            <person name="Stajich J.E."/>
            <person name="Johansen J.R."/>
            <person name="Huntemann M."/>
            <person name="Clum A."/>
            <person name="Foster B."/>
            <person name="Foster B."/>
            <person name="Roux S."/>
            <person name="Palaniappan K."/>
            <person name="Varghese N."/>
            <person name="Mukherjee S."/>
            <person name="Reddy T.B.K."/>
            <person name="Daum C."/>
            <person name="Copeland A."/>
            <person name="Chen I.A."/>
            <person name="Ivanova N.N."/>
            <person name="Kyrpides N.C."/>
            <person name="Shapiro N."/>
            <person name="Eloe-Fadrosh E.A."/>
            <person name="Pietrasiak N."/>
        </authorList>
    </citation>
    <scope>NUCLEOTIDE SEQUENCE</scope>
    <source>
        <strain evidence="17">CPER-KK1</strain>
    </source>
</reference>
<dbReference type="GO" id="GO:0016887">
    <property type="term" value="F:ATP hydrolysis activity"/>
    <property type="evidence" value="ECO:0007669"/>
    <property type="project" value="InterPro"/>
</dbReference>
<dbReference type="SMART" id="SM00382">
    <property type="entry name" value="AAA"/>
    <property type="match status" value="1"/>
</dbReference>
<dbReference type="InterPro" id="IPR003593">
    <property type="entry name" value="AAA+_ATPase"/>
</dbReference>
<name>A0A951PL35_9CYAN</name>
<comment type="catalytic activity">
    <reaction evidence="15">
        <text>Ni(2+)(out) + ATP + H2O = Ni(2+)(in) + ADP + phosphate + H(+)</text>
        <dbReference type="Rhea" id="RHEA:15557"/>
        <dbReference type="ChEBI" id="CHEBI:15377"/>
        <dbReference type="ChEBI" id="CHEBI:15378"/>
        <dbReference type="ChEBI" id="CHEBI:30616"/>
        <dbReference type="ChEBI" id="CHEBI:43474"/>
        <dbReference type="ChEBI" id="CHEBI:49786"/>
        <dbReference type="ChEBI" id="CHEBI:456216"/>
        <dbReference type="EC" id="7.2.2.11"/>
    </reaction>
    <physiologicalReaction direction="left-to-right" evidence="15">
        <dbReference type="Rhea" id="RHEA:15558"/>
    </physiologicalReaction>
</comment>
<keyword evidence="8" id="KW-1278">Translocase</keyword>
<evidence type="ECO:0000259" key="16">
    <source>
        <dbReference type="PROSITE" id="PS50893"/>
    </source>
</evidence>
<dbReference type="Pfam" id="PF00005">
    <property type="entry name" value="ABC_tran"/>
    <property type="match status" value="1"/>
</dbReference>
<evidence type="ECO:0000313" key="17">
    <source>
        <dbReference type="EMBL" id="MBW4545601.1"/>
    </source>
</evidence>
<dbReference type="EC" id="7.2.2.11" evidence="13"/>
<gene>
    <name evidence="17" type="ORF">KME25_14305</name>
</gene>
<comment type="subunit">
    <text evidence="12">The complex is composed of two ATP-binding proteins (NikD and NikE), two transmembrane proteins (NikB and NikC) and a solute-binding protein (NikA).</text>
</comment>
<dbReference type="PROSITE" id="PS50893">
    <property type="entry name" value="ABC_TRANSPORTER_2"/>
    <property type="match status" value="1"/>
</dbReference>
<comment type="similarity">
    <text evidence="2">Belongs to the ABC transporter superfamily.</text>
</comment>
<keyword evidence="11" id="KW-0472">Membrane</keyword>
<dbReference type="NCBIfam" id="TIGR01727">
    <property type="entry name" value="oligo_HPY"/>
    <property type="match status" value="1"/>
</dbReference>
<dbReference type="GO" id="GO:0005524">
    <property type="term" value="F:ATP binding"/>
    <property type="evidence" value="ECO:0007669"/>
    <property type="project" value="UniProtKB-KW"/>
</dbReference>
<evidence type="ECO:0000256" key="8">
    <source>
        <dbReference type="ARBA" id="ARBA00022967"/>
    </source>
</evidence>
<evidence type="ECO:0000256" key="4">
    <source>
        <dbReference type="ARBA" id="ARBA00022475"/>
    </source>
</evidence>
<keyword evidence="9" id="KW-0406">Ion transport</keyword>
<comment type="caution">
    <text evidence="17">The sequence shown here is derived from an EMBL/GenBank/DDBJ whole genome shotgun (WGS) entry which is preliminary data.</text>
</comment>
<reference evidence="17" key="1">
    <citation type="submission" date="2021-05" db="EMBL/GenBank/DDBJ databases">
        <authorList>
            <person name="Pietrasiak N."/>
            <person name="Ward R."/>
            <person name="Stajich J.E."/>
            <person name="Kurbessoian T."/>
        </authorList>
    </citation>
    <scope>NUCLEOTIDE SEQUENCE</scope>
    <source>
        <strain evidence="17">CPER-KK1</strain>
    </source>
</reference>
<keyword evidence="10" id="KW-0921">Nickel transport</keyword>
<dbReference type="SUPFAM" id="SSF52540">
    <property type="entry name" value="P-loop containing nucleoside triphosphate hydrolases"/>
    <property type="match status" value="1"/>
</dbReference>
<keyword evidence="6" id="KW-0547">Nucleotide-binding</keyword>
<dbReference type="GO" id="GO:0015413">
    <property type="term" value="F:ABC-type nickel transporter activity"/>
    <property type="evidence" value="ECO:0007669"/>
    <property type="project" value="UniProtKB-EC"/>
</dbReference>
<dbReference type="GO" id="GO:0015833">
    <property type="term" value="P:peptide transport"/>
    <property type="evidence" value="ECO:0007669"/>
    <property type="project" value="InterPro"/>
</dbReference>
<dbReference type="PANTHER" id="PTHR43297">
    <property type="entry name" value="OLIGOPEPTIDE TRANSPORT ATP-BINDING PROTEIN APPD"/>
    <property type="match status" value="1"/>
</dbReference>
<dbReference type="InterPro" id="IPR017871">
    <property type="entry name" value="ABC_transporter-like_CS"/>
</dbReference>
<evidence type="ECO:0000256" key="15">
    <source>
        <dbReference type="ARBA" id="ARBA00048610"/>
    </source>
</evidence>
<evidence type="ECO:0000256" key="6">
    <source>
        <dbReference type="ARBA" id="ARBA00022741"/>
    </source>
</evidence>
<evidence type="ECO:0000256" key="7">
    <source>
        <dbReference type="ARBA" id="ARBA00022840"/>
    </source>
</evidence>
<feature type="domain" description="ABC transporter" evidence="16">
    <location>
        <begin position="4"/>
        <end position="248"/>
    </location>
</feature>
<dbReference type="InterPro" id="IPR050388">
    <property type="entry name" value="ABC_Ni/Peptide_Import"/>
</dbReference>